<dbReference type="EC" id="1.8.1.2" evidence="1"/>
<name>A0ACC1J634_9FUNG</name>
<dbReference type="EMBL" id="JANBPW010002938">
    <property type="protein sequence ID" value="KAJ1939153.1"/>
    <property type="molecule type" value="Genomic_DNA"/>
</dbReference>
<gene>
    <name evidence="1" type="primary">MET5_1</name>
    <name evidence="1" type="ORF">FBU59_004217</name>
</gene>
<accession>A0ACC1J634</accession>
<reference evidence="1" key="1">
    <citation type="submission" date="2022-07" db="EMBL/GenBank/DDBJ databases">
        <title>Phylogenomic reconstructions and comparative analyses of Kickxellomycotina fungi.</title>
        <authorList>
            <person name="Reynolds N.K."/>
            <person name="Stajich J.E."/>
            <person name="Barry K."/>
            <person name="Grigoriev I.V."/>
            <person name="Crous P."/>
            <person name="Smith M.E."/>
        </authorList>
    </citation>
    <scope>NUCLEOTIDE SEQUENCE</scope>
    <source>
        <strain evidence="1">NRRL 5244</strain>
    </source>
</reference>
<evidence type="ECO:0000313" key="2">
    <source>
        <dbReference type="Proteomes" id="UP001150603"/>
    </source>
</evidence>
<feature type="non-terminal residue" evidence="1">
    <location>
        <position position="568"/>
    </location>
</feature>
<protein>
    <submittedName>
        <fullName evidence="1">Sulfite reductase [NADPH] subunit beta</fullName>
        <ecNumber evidence="1">1.8.1.2</ecNumber>
    </submittedName>
</protein>
<proteinExistence type="predicted"/>
<dbReference type="Proteomes" id="UP001150603">
    <property type="component" value="Unassembled WGS sequence"/>
</dbReference>
<sequence length="568" mass="60507">MSSTLRSNTQDFASTASAVVYTATTTLSSATAIVSHGELVTKDNNATALRQPSEVATFVSESSSLVSIVTPASTLIKLIPALRDFARAKTPVAVHVPITSATDITNVLAVRDSGAAVIRSSQAQQAVDFALAASLVAKKLSIPVIHVFDAADNVSVNVYEAQEAFAEFVKPVKVEEGEEQEIKSYAETVYETVAAAMALTGEYSPITYAGAENASLVYVTFGSAGAAALQSDVGAVQINLYRPINNKALLAAVPASATKLVALEQAVQQPTPWGPLLFDLASLLYSAVWDDARARPVLVDGVSAVAPISLSSEQITQITSHVAQFDSPAHFSPAELLSIETEQAEEAAAQQASGLSVDEQQKRVERIPYGQLLRDIFKQRLNVANAVESSSIWGDAGKVETNPEFGFGQLASYERERERLATAVTTLLRTVDAPLSKDLHAALTQWLSGRTSSSVATVEAAEQIVKLLAAEQTVHAQIADVYKLSKYFAQKSNWLIGADEWSYDVGSSGVHHVIASGLNVNMLVLDTATYPFTAESKGTQRKKDIGLYAMNYGTAYVASVAVYSSYTQ</sequence>
<organism evidence="1 2">
    <name type="scientific">Linderina macrospora</name>
    <dbReference type="NCBI Taxonomy" id="4868"/>
    <lineage>
        <taxon>Eukaryota</taxon>
        <taxon>Fungi</taxon>
        <taxon>Fungi incertae sedis</taxon>
        <taxon>Zoopagomycota</taxon>
        <taxon>Kickxellomycotina</taxon>
        <taxon>Kickxellomycetes</taxon>
        <taxon>Kickxellales</taxon>
        <taxon>Kickxellaceae</taxon>
        <taxon>Linderina</taxon>
    </lineage>
</organism>
<keyword evidence="2" id="KW-1185">Reference proteome</keyword>
<keyword evidence="1" id="KW-0560">Oxidoreductase</keyword>
<comment type="caution">
    <text evidence="1">The sequence shown here is derived from an EMBL/GenBank/DDBJ whole genome shotgun (WGS) entry which is preliminary data.</text>
</comment>
<evidence type="ECO:0000313" key="1">
    <source>
        <dbReference type="EMBL" id="KAJ1939153.1"/>
    </source>
</evidence>